<dbReference type="EMBL" id="OBDZ01000004">
    <property type="protein sequence ID" value="SNY17713.1"/>
    <property type="molecule type" value="Genomic_DNA"/>
</dbReference>
<dbReference type="CDD" id="cd16393">
    <property type="entry name" value="SPO0J_N"/>
    <property type="match status" value="1"/>
</dbReference>
<keyword evidence="4" id="KW-0238">DNA-binding</keyword>
<dbReference type="GO" id="GO:0045881">
    <property type="term" value="P:positive regulation of sporulation resulting in formation of a cellular spore"/>
    <property type="evidence" value="ECO:0007669"/>
    <property type="project" value="TreeGrafter"/>
</dbReference>
<evidence type="ECO:0000313" key="6">
    <source>
        <dbReference type="EMBL" id="SNY17713.1"/>
    </source>
</evidence>
<protein>
    <submittedName>
        <fullName evidence="6">Chromosome partitioning protein, ParB family</fullName>
    </submittedName>
</protein>
<sequence length="287" mass="32568">MSKRRLGRGLNALISNSDSNLIEGDTSQIRKIDLELIKPNPYQPRKTFNQEELEELTQSIKEHGLIQPIIVRKAESGSDYQIVAGERRYRASKNLKLKEIEAIITEIDEQQMMEIALIENLQRKDLNPIEEAEAYQQLIDTFNLVQAELAKRIGKSRSSIANSLRLLKLPDEIKGYVSRGTLAMGHARALLAIEDIDLQKKAAKQIIEKELSVRETERLIKGLKNKEGKSKKKTITKKDPNVTIVEEKLRGILGTKVAIQSGKKKGKIVIEYYSNDDLSRIIEVLDK</sequence>
<accession>A0A285G2Y8</accession>
<dbReference type="InterPro" id="IPR036086">
    <property type="entry name" value="ParB/Sulfiredoxin_sf"/>
</dbReference>
<dbReference type="InterPro" id="IPR041468">
    <property type="entry name" value="HTH_ParB/Spo0J"/>
</dbReference>
<keyword evidence="7" id="KW-1185">Reference proteome</keyword>
<evidence type="ECO:0000256" key="3">
    <source>
        <dbReference type="ARBA" id="ARBA00022829"/>
    </source>
</evidence>
<evidence type="ECO:0000256" key="2">
    <source>
        <dbReference type="ARBA" id="ARBA00006295"/>
    </source>
</evidence>
<dbReference type="InterPro" id="IPR057240">
    <property type="entry name" value="ParB_dimer_C"/>
</dbReference>
<evidence type="ECO:0000259" key="5">
    <source>
        <dbReference type="SMART" id="SM00470"/>
    </source>
</evidence>
<evidence type="ECO:0000256" key="1">
    <source>
        <dbReference type="ARBA" id="ARBA00004453"/>
    </source>
</evidence>
<dbReference type="Pfam" id="PF23552">
    <property type="entry name" value="ParB_C"/>
    <property type="match status" value="1"/>
</dbReference>
<proteinExistence type="inferred from homology"/>
<name>A0A285G2Y8_9FIRM</name>
<reference evidence="7" key="1">
    <citation type="submission" date="2017-09" db="EMBL/GenBank/DDBJ databases">
        <authorList>
            <person name="Varghese N."/>
            <person name="Submissions S."/>
        </authorList>
    </citation>
    <scope>NUCLEOTIDE SEQUENCE [LARGE SCALE GENOMIC DNA]</scope>
    <source>
        <strain evidence="7">MSL47</strain>
    </source>
</reference>
<dbReference type="SUPFAM" id="SSF109709">
    <property type="entry name" value="KorB DNA-binding domain-like"/>
    <property type="match status" value="1"/>
</dbReference>
<dbReference type="NCBIfam" id="TIGR00180">
    <property type="entry name" value="parB_part"/>
    <property type="match status" value="1"/>
</dbReference>
<organism evidence="6 7">
    <name type="scientific">Orenia metallireducens</name>
    <dbReference type="NCBI Taxonomy" id="1413210"/>
    <lineage>
        <taxon>Bacteria</taxon>
        <taxon>Bacillati</taxon>
        <taxon>Bacillota</taxon>
        <taxon>Clostridia</taxon>
        <taxon>Halanaerobiales</taxon>
        <taxon>Halobacteroidaceae</taxon>
        <taxon>Orenia</taxon>
    </lineage>
</organism>
<dbReference type="InterPro" id="IPR003115">
    <property type="entry name" value="ParB_N"/>
</dbReference>
<dbReference type="FunFam" id="3.90.1530.30:FF:000001">
    <property type="entry name" value="Chromosome partitioning protein ParB"/>
    <property type="match status" value="1"/>
</dbReference>
<comment type="subcellular location">
    <subcellularLocation>
        <location evidence="1">Cytoplasm</location>
        <location evidence="1">Nucleoid</location>
    </subcellularLocation>
</comment>
<dbReference type="InterPro" id="IPR004437">
    <property type="entry name" value="ParB/RepB/Spo0J"/>
</dbReference>
<dbReference type="PANTHER" id="PTHR33375:SF1">
    <property type="entry name" value="CHROMOSOME-PARTITIONING PROTEIN PARB-RELATED"/>
    <property type="match status" value="1"/>
</dbReference>
<dbReference type="SUPFAM" id="SSF110849">
    <property type="entry name" value="ParB/Sulfiredoxin"/>
    <property type="match status" value="1"/>
</dbReference>
<dbReference type="Proteomes" id="UP000219573">
    <property type="component" value="Unassembled WGS sequence"/>
</dbReference>
<dbReference type="Gene3D" id="1.10.10.2830">
    <property type="match status" value="1"/>
</dbReference>
<dbReference type="Pfam" id="PF02195">
    <property type="entry name" value="ParB_N"/>
    <property type="match status" value="1"/>
</dbReference>
<dbReference type="STRING" id="1413210.U472_00755"/>
<dbReference type="Pfam" id="PF17762">
    <property type="entry name" value="HTH_ParB"/>
    <property type="match status" value="1"/>
</dbReference>
<dbReference type="FunFam" id="1.10.10.2830:FF:000001">
    <property type="entry name" value="Chromosome partitioning protein ParB"/>
    <property type="match status" value="1"/>
</dbReference>
<dbReference type="Gene3D" id="3.90.1530.30">
    <property type="match status" value="1"/>
</dbReference>
<dbReference type="SMART" id="SM00470">
    <property type="entry name" value="ParB"/>
    <property type="match status" value="1"/>
</dbReference>
<dbReference type="GO" id="GO:0005694">
    <property type="term" value="C:chromosome"/>
    <property type="evidence" value="ECO:0007669"/>
    <property type="project" value="TreeGrafter"/>
</dbReference>
<dbReference type="GO" id="GO:0003677">
    <property type="term" value="F:DNA binding"/>
    <property type="evidence" value="ECO:0007669"/>
    <property type="project" value="UniProtKB-KW"/>
</dbReference>
<evidence type="ECO:0000313" key="7">
    <source>
        <dbReference type="Proteomes" id="UP000219573"/>
    </source>
</evidence>
<dbReference type="PANTHER" id="PTHR33375">
    <property type="entry name" value="CHROMOSOME-PARTITIONING PROTEIN PARB-RELATED"/>
    <property type="match status" value="1"/>
</dbReference>
<dbReference type="AlphaFoldDB" id="A0A285G2Y8"/>
<feature type="domain" description="ParB-like N-terminal" evidence="5">
    <location>
        <begin position="30"/>
        <end position="121"/>
    </location>
</feature>
<dbReference type="InterPro" id="IPR050336">
    <property type="entry name" value="Chromosome_partition/occlusion"/>
</dbReference>
<evidence type="ECO:0000256" key="4">
    <source>
        <dbReference type="ARBA" id="ARBA00023125"/>
    </source>
</evidence>
<keyword evidence="3" id="KW-0159">Chromosome partition</keyword>
<dbReference type="GO" id="GO:0009295">
    <property type="term" value="C:nucleoid"/>
    <property type="evidence" value="ECO:0007669"/>
    <property type="project" value="UniProtKB-SubCell"/>
</dbReference>
<comment type="similarity">
    <text evidence="2">Belongs to the ParB family.</text>
</comment>
<gene>
    <name evidence="6" type="ORF">SAMN06265827_104181</name>
</gene>
<dbReference type="GO" id="GO:0007059">
    <property type="term" value="P:chromosome segregation"/>
    <property type="evidence" value="ECO:0007669"/>
    <property type="project" value="UniProtKB-KW"/>
</dbReference>
<dbReference type="OrthoDB" id="9802051at2"/>
<dbReference type="RefSeq" id="WP_097016816.1">
    <property type="nucleotide sequence ID" value="NZ_OBDZ01000004.1"/>
</dbReference>